<keyword evidence="1" id="KW-0812">Transmembrane</keyword>
<feature type="transmembrane region" description="Helical" evidence="1">
    <location>
        <begin position="39"/>
        <end position="58"/>
    </location>
</feature>
<name>A0A1R4JFA4_9LACT</name>
<accession>A0A1R4JFA4</accession>
<dbReference type="AlphaFoldDB" id="A0A1R4JFA4"/>
<protein>
    <submittedName>
        <fullName evidence="2">Uncharacterized protein</fullName>
    </submittedName>
</protein>
<reference evidence="2 3" key="1">
    <citation type="submission" date="2017-02" db="EMBL/GenBank/DDBJ databases">
        <authorList>
            <person name="Peterson S.W."/>
        </authorList>
    </citation>
    <scope>NUCLEOTIDE SEQUENCE [LARGE SCALE GENOMIC DNA]</scope>
    <source>
        <strain evidence="2 3">42ea</strain>
    </source>
</reference>
<dbReference type="Proteomes" id="UP000195611">
    <property type="component" value="Unassembled WGS sequence"/>
</dbReference>
<keyword evidence="1" id="KW-0472">Membrane</keyword>
<evidence type="ECO:0000313" key="2">
    <source>
        <dbReference type="EMBL" id="SJN30698.1"/>
    </source>
</evidence>
<gene>
    <name evidence="2" type="ORF">FM115_05215</name>
</gene>
<organism evidence="2 3">
    <name type="scientific">Marinilactibacillus psychrotolerans 42ea</name>
    <dbReference type="NCBI Taxonomy" id="1255609"/>
    <lineage>
        <taxon>Bacteria</taxon>
        <taxon>Bacillati</taxon>
        <taxon>Bacillota</taxon>
        <taxon>Bacilli</taxon>
        <taxon>Lactobacillales</taxon>
        <taxon>Carnobacteriaceae</taxon>
        <taxon>Marinilactibacillus</taxon>
    </lineage>
</organism>
<feature type="transmembrane region" description="Helical" evidence="1">
    <location>
        <begin position="70"/>
        <end position="96"/>
    </location>
</feature>
<evidence type="ECO:0000256" key="1">
    <source>
        <dbReference type="SAM" id="Phobius"/>
    </source>
</evidence>
<feature type="transmembrane region" description="Helical" evidence="1">
    <location>
        <begin position="102"/>
        <end position="125"/>
    </location>
</feature>
<evidence type="ECO:0000313" key="3">
    <source>
        <dbReference type="Proteomes" id="UP000195611"/>
    </source>
</evidence>
<feature type="transmembrane region" description="Helical" evidence="1">
    <location>
        <begin position="7"/>
        <end position="24"/>
    </location>
</feature>
<sequence length="135" mass="15997">MATIKPIIFILIWLFTSLFLKYGFLRSTILINLTTNNLILYKVLFTIFIFTFYFKPLITKLQELKIKTIYTYSLGFSITALLVNYILTVSLFGGLLFNNYSITIFSVVYTLVITPIYEEFVYRFLLFKYQKINKK</sequence>
<proteinExistence type="predicted"/>
<keyword evidence="1" id="KW-1133">Transmembrane helix</keyword>
<dbReference type="EMBL" id="FUKW01000076">
    <property type="protein sequence ID" value="SJN30698.1"/>
    <property type="molecule type" value="Genomic_DNA"/>
</dbReference>